<protein>
    <submittedName>
        <fullName evidence="1">Unnamed protein product</fullName>
    </submittedName>
</protein>
<reference evidence="1" key="1">
    <citation type="submission" date="2023-04" db="EMBL/GenBank/DDBJ databases">
        <title>Phytophthora lilii NBRC 32176.</title>
        <authorList>
            <person name="Ichikawa N."/>
            <person name="Sato H."/>
            <person name="Tonouchi N."/>
        </authorList>
    </citation>
    <scope>NUCLEOTIDE SEQUENCE</scope>
    <source>
        <strain evidence="1">NBRC 32176</strain>
    </source>
</reference>
<evidence type="ECO:0000313" key="1">
    <source>
        <dbReference type="EMBL" id="GMF27413.1"/>
    </source>
</evidence>
<accession>A0A9W6U8Y0</accession>
<name>A0A9W6U8Y0_9STRA</name>
<dbReference type="EMBL" id="BSXW01000660">
    <property type="protein sequence ID" value="GMF27413.1"/>
    <property type="molecule type" value="Genomic_DNA"/>
</dbReference>
<keyword evidence="2" id="KW-1185">Reference proteome</keyword>
<dbReference type="InterPro" id="IPR029063">
    <property type="entry name" value="SAM-dependent_MTases_sf"/>
</dbReference>
<organism evidence="1 2">
    <name type="scientific">Phytophthora lilii</name>
    <dbReference type="NCBI Taxonomy" id="2077276"/>
    <lineage>
        <taxon>Eukaryota</taxon>
        <taxon>Sar</taxon>
        <taxon>Stramenopiles</taxon>
        <taxon>Oomycota</taxon>
        <taxon>Peronosporomycetes</taxon>
        <taxon>Peronosporales</taxon>
        <taxon>Peronosporaceae</taxon>
        <taxon>Phytophthora</taxon>
    </lineage>
</organism>
<dbReference type="AlphaFoldDB" id="A0A9W6U8Y0"/>
<sequence length="155" mass="17432">MLKDGGLLVVTAWDEKSSQIAWFDAVTDIFNATEGDGEPLQHPSLIAGTDRERALKELKEAGFTDLKTYRTTHTIVFDDPKTMIQANMNNPFASKFLERLTREQLEETLTKLLEKDAQENFYQEGEVSTTDGADPFADGNPRLIPFSAYTILARK</sequence>
<evidence type="ECO:0000313" key="2">
    <source>
        <dbReference type="Proteomes" id="UP001165083"/>
    </source>
</evidence>
<proteinExistence type="predicted"/>
<dbReference type="OrthoDB" id="2013972at2759"/>
<dbReference type="Proteomes" id="UP001165083">
    <property type="component" value="Unassembled WGS sequence"/>
</dbReference>
<dbReference type="Gene3D" id="3.40.50.150">
    <property type="entry name" value="Vaccinia Virus protein VP39"/>
    <property type="match status" value="1"/>
</dbReference>
<comment type="caution">
    <text evidence="1">The sequence shown here is derived from an EMBL/GenBank/DDBJ whole genome shotgun (WGS) entry which is preliminary data.</text>
</comment>
<gene>
    <name evidence="1" type="ORF">Plil01_001146700</name>
</gene>